<evidence type="ECO:0000313" key="2">
    <source>
        <dbReference type="EMBL" id="GBF50205.1"/>
    </source>
</evidence>
<dbReference type="Proteomes" id="UP000245133">
    <property type="component" value="Unassembled WGS sequence"/>
</dbReference>
<keyword evidence="1" id="KW-0732">Signal</keyword>
<evidence type="ECO:0000256" key="1">
    <source>
        <dbReference type="SAM" id="SignalP"/>
    </source>
</evidence>
<gene>
    <name evidence="2" type="ORF">LPTSP4_17290</name>
</gene>
<organism evidence="2 3">
    <name type="scientific">Leptospira ryugenii</name>
    <dbReference type="NCBI Taxonomy" id="1917863"/>
    <lineage>
        <taxon>Bacteria</taxon>
        <taxon>Pseudomonadati</taxon>
        <taxon>Spirochaetota</taxon>
        <taxon>Spirochaetia</taxon>
        <taxon>Leptospirales</taxon>
        <taxon>Leptospiraceae</taxon>
        <taxon>Leptospira</taxon>
    </lineage>
</organism>
<accession>A0A2P2E003</accession>
<evidence type="ECO:0000313" key="3">
    <source>
        <dbReference type="Proteomes" id="UP000245133"/>
    </source>
</evidence>
<dbReference type="OrthoDB" id="346271at2"/>
<keyword evidence="3" id="KW-1185">Reference proteome</keyword>
<dbReference type="EMBL" id="BFBB01000004">
    <property type="protein sequence ID" value="GBF50205.1"/>
    <property type="molecule type" value="Genomic_DNA"/>
</dbReference>
<dbReference type="RefSeq" id="WP_108975922.1">
    <property type="nucleotide sequence ID" value="NZ_BFBB01000004.1"/>
</dbReference>
<dbReference type="AlphaFoldDB" id="A0A2P2E003"/>
<proteinExistence type="predicted"/>
<reference evidence="2 3" key="1">
    <citation type="submission" date="2018-02" db="EMBL/GenBank/DDBJ databases">
        <title>Novel Leptospira species isolated from soil and water in Japan.</title>
        <authorList>
            <person name="Nakao R."/>
            <person name="Masuzawa T."/>
        </authorList>
    </citation>
    <scope>NUCLEOTIDE SEQUENCE [LARGE SCALE GENOMIC DNA]</scope>
    <source>
        <strain evidence="2 3">YH101</strain>
    </source>
</reference>
<sequence>MNLKSSAKALAFLLSLMLFLPTEADGGFDSVFLFSPSQAANSQIDASFSIDGEDFANFARSRCDFLDLVLGDSPKEQFETIYNVASFDDRKDHIHISLLSFLLLNLPPPDLT</sequence>
<comment type="caution">
    <text evidence="2">The sequence shown here is derived from an EMBL/GenBank/DDBJ whole genome shotgun (WGS) entry which is preliminary data.</text>
</comment>
<feature type="signal peptide" evidence="1">
    <location>
        <begin position="1"/>
        <end position="24"/>
    </location>
</feature>
<name>A0A2P2E003_9LEPT</name>
<protein>
    <submittedName>
        <fullName evidence="2">Uncharacterized protein</fullName>
    </submittedName>
</protein>
<feature type="chain" id="PRO_5015188531" evidence="1">
    <location>
        <begin position="25"/>
        <end position="112"/>
    </location>
</feature>